<dbReference type="EMBL" id="ASQA01000042">
    <property type="protein sequence ID" value="ETT80875.1"/>
    <property type="molecule type" value="Genomic_DNA"/>
</dbReference>
<evidence type="ECO:0000313" key="2">
    <source>
        <dbReference type="EMBL" id="ETT80875.1"/>
    </source>
</evidence>
<dbReference type="Proteomes" id="UP000019062">
    <property type="component" value="Unassembled WGS sequence"/>
</dbReference>
<accession>W4EJY6</accession>
<organism evidence="2 3">
    <name type="scientific">Viridibacillus arenosi FSL R5-213</name>
    <dbReference type="NCBI Taxonomy" id="1227360"/>
    <lineage>
        <taxon>Bacteria</taxon>
        <taxon>Bacillati</taxon>
        <taxon>Bacillota</taxon>
        <taxon>Bacilli</taxon>
        <taxon>Bacillales</taxon>
        <taxon>Caryophanaceae</taxon>
        <taxon>Viridibacillus</taxon>
    </lineage>
</organism>
<dbReference type="eggNOG" id="ENOG50332NJ">
    <property type="taxonomic scope" value="Bacteria"/>
</dbReference>
<reference evidence="2 3" key="1">
    <citation type="journal article" date="2014" name="BMC Genomics">
        <title>Genomic comparison of sporeforming bacilli isolated from milk.</title>
        <authorList>
            <person name="Moreno Switt A.I."/>
            <person name="Andrus A.D."/>
            <person name="Ranieri M.L."/>
            <person name="Orsi R.H."/>
            <person name="Ivy R."/>
            <person name="den Bakker H.C."/>
            <person name="Martin N.H."/>
            <person name="Wiedmann M."/>
            <person name="Boor K.J."/>
        </authorList>
    </citation>
    <scope>NUCLEOTIDE SEQUENCE [LARGE SCALE GENOMIC DNA]</scope>
    <source>
        <strain evidence="2 3">FSL R5-213</strain>
    </source>
</reference>
<evidence type="ECO:0000313" key="3">
    <source>
        <dbReference type="Proteomes" id="UP000019062"/>
    </source>
</evidence>
<keyword evidence="1" id="KW-0472">Membrane</keyword>
<dbReference type="AlphaFoldDB" id="W4EJY6"/>
<keyword evidence="3" id="KW-1185">Reference proteome</keyword>
<feature type="transmembrane region" description="Helical" evidence="1">
    <location>
        <begin position="6"/>
        <end position="24"/>
    </location>
</feature>
<keyword evidence="1" id="KW-0812">Transmembrane</keyword>
<comment type="caution">
    <text evidence="2">The sequence shown here is derived from an EMBL/GenBank/DDBJ whole genome shotgun (WGS) entry which is preliminary data.</text>
</comment>
<gene>
    <name evidence="2" type="ORF">C176_19209</name>
</gene>
<proteinExistence type="predicted"/>
<sequence>MITILENIMELAFLLIFISSAIYCRHLKLTKWKRRLSKGEMTMYIITSIALPMYAITYFILLLGT</sequence>
<evidence type="ECO:0000256" key="1">
    <source>
        <dbReference type="SAM" id="Phobius"/>
    </source>
</evidence>
<name>W4EJY6_9BACL</name>
<feature type="transmembrane region" description="Helical" evidence="1">
    <location>
        <begin position="44"/>
        <end position="64"/>
    </location>
</feature>
<keyword evidence="1" id="KW-1133">Transmembrane helix</keyword>
<protein>
    <submittedName>
        <fullName evidence="2">Uncharacterized protein</fullName>
    </submittedName>
</protein>